<evidence type="ECO:0000313" key="4">
    <source>
        <dbReference type="EMBL" id="SFM27375.1"/>
    </source>
</evidence>
<dbReference type="SUPFAM" id="SSF52091">
    <property type="entry name" value="SpoIIaa-like"/>
    <property type="match status" value="1"/>
</dbReference>
<keyword evidence="5" id="KW-1185">Reference proteome</keyword>
<organism evidence="4 5">
    <name type="scientific">Rugamonas rubra</name>
    <dbReference type="NCBI Taxonomy" id="758825"/>
    <lineage>
        <taxon>Bacteria</taxon>
        <taxon>Pseudomonadati</taxon>
        <taxon>Pseudomonadota</taxon>
        <taxon>Betaproteobacteria</taxon>
        <taxon>Burkholderiales</taxon>
        <taxon>Oxalobacteraceae</taxon>
        <taxon>Telluria group</taxon>
        <taxon>Rugamonas</taxon>
    </lineage>
</organism>
<dbReference type="InterPro" id="IPR003658">
    <property type="entry name" value="Anti-sigma_ant"/>
</dbReference>
<dbReference type="PANTHER" id="PTHR33495:SF2">
    <property type="entry name" value="ANTI-SIGMA FACTOR ANTAGONIST TM_1081-RELATED"/>
    <property type="match status" value="1"/>
</dbReference>
<reference evidence="4 5" key="1">
    <citation type="submission" date="2016-10" db="EMBL/GenBank/DDBJ databases">
        <authorList>
            <person name="de Groot N.N."/>
        </authorList>
    </citation>
    <scope>NUCLEOTIDE SEQUENCE [LARGE SCALE GENOMIC DNA]</scope>
    <source>
        <strain evidence="4 5">ATCC 43154</strain>
    </source>
</reference>
<evidence type="ECO:0000259" key="3">
    <source>
        <dbReference type="PROSITE" id="PS50801"/>
    </source>
</evidence>
<protein>
    <recommendedName>
        <fullName evidence="2">Anti-sigma factor antagonist</fullName>
    </recommendedName>
</protein>
<accession>A0A1I4PIP2</accession>
<proteinExistence type="inferred from homology"/>
<name>A0A1I4PIP2_9BURK</name>
<comment type="similarity">
    <text evidence="1 2">Belongs to the anti-sigma-factor antagonist family.</text>
</comment>
<dbReference type="CDD" id="cd07043">
    <property type="entry name" value="STAS_anti-anti-sigma_factors"/>
    <property type="match status" value="1"/>
</dbReference>
<dbReference type="InterPro" id="IPR002645">
    <property type="entry name" value="STAS_dom"/>
</dbReference>
<feature type="domain" description="STAS" evidence="3">
    <location>
        <begin position="2"/>
        <end position="113"/>
    </location>
</feature>
<dbReference type="Gene3D" id="3.30.750.24">
    <property type="entry name" value="STAS domain"/>
    <property type="match status" value="1"/>
</dbReference>
<dbReference type="PANTHER" id="PTHR33495">
    <property type="entry name" value="ANTI-SIGMA FACTOR ANTAGONIST TM_1081-RELATED-RELATED"/>
    <property type="match status" value="1"/>
</dbReference>
<dbReference type="RefSeq" id="WP_245774313.1">
    <property type="nucleotide sequence ID" value="NZ_FOTW01000016.1"/>
</dbReference>
<evidence type="ECO:0000256" key="1">
    <source>
        <dbReference type="ARBA" id="ARBA00009013"/>
    </source>
</evidence>
<dbReference type="NCBIfam" id="TIGR00377">
    <property type="entry name" value="ant_ant_sig"/>
    <property type="match status" value="1"/>
</dbReference>
<gene>
    <name evidence="4" type="ORF">SAMN02982985_03431</name>
</gene>
<evidence type="ECO:0000313" key="5">
    <source>
        <dbReference type="Proteomes" id="UP000199470"/>
    </source>
</evidence>
<dbReference type="PROSITE" id="PS50801">
    <property type="entry name" value="STAS"/>
    <property type="match status" value="1"/>
</dbReference>
<dbReference type="InterPro" id="IPR036513">
    <property type="entry name" value="STAS_dom_sf"/>
</dbReference>
<dbReference type="STRING" id="758825.SAMN02982985_03431"/>
<dbReference type="Pfam" id="PF01740">
    <property type="entry name" value="STAS"/>
    <property type="match status" value="1"/>
</dbReference>
<dbReference type="AlphaFoldDB" id="A0A1I4PIP2"/>
<dbReference type="GO" id="GO:0043856">
    <property type="term" value="F:anti-sigma factor antagonist activity"/>
    <property type="evidence" value="ECO:0007669"/>
    <property type="project" value="InterPro"/>
</dbReference>
<dbReference type="EMBL" id="FOTW01000016">
    <property type="protein sequence ID" value="SFM27375.1"/>
    <property type="molecule type" value="Genomic_DNA"/>
</dbReference>
<sequence>MMEFSPQQEGRVLVLTPAGRVDQAHVDDFQLALAGFLPGCTAGTALLLDLSKVDFISSIGLRALMLAIRQIKAQGGRMALAALSPLVREVFSISRFDMLFEIFPDRAGALAALNPPTSSGPLDGPGGAA</sequence>
<dbReference type="Proteomes" id="UP000199470">
    <property type="component" value="Unassembled WGS sequence"/>
</dbReference>
<evidence type="ECO:0000256" key="2">
    <source>
        <dbReference type="RuleBase" id="RU003749"/>
    </source>
</evidence>